<comment type="caution">
    <text evidence="2">The sequence shown here is derived from an EMBL/GenBank/DDBJ whole genome shotgun (WGS) entry which is preliminary data.</text>
</comment>
<dbReference type="PANTHER" id="PTHR42964:SF1">
    <property type="entry name" value="POLYKETIDE BIOSYNTHESIS ENOYL-COA HYDRATASE PKSH-RELATED"/>
    <property type="match status" value="1"/>
</dbReference>
<organism evidence="2 3">
    <name type="scientific">Pseudaquabacterium rugosum</name>
    <dbReference type="NCBI Taxonomy" id="2984194"/>
    <lineage>
        <taxon>Bacteria</taxon>
        <taxon>Pseudomonadati</taxon>
        <taxon>Pseudomonadota</taxon>
        <taxon>Betaproteobacteria</taxon>
        <taxon>Burkholderiales</taxon>
        <taxon>Sphaerotilaceae</taxon>
        <taxon>Pseudaquabacterium</taxon>
    </lineage>
</organism>
<proteinExistence type="inferred from homology"/>
<dbReference type="Pfam" id="PF00378">
    <property type="entry name" value="ECH_1"/>
    <property type="match status" value="1"/>
</dbReference>
<dbReference type="InterPro" id="IPR051683">
    <property type="entry name" value="Enoyl-CoA_Hydratase/Isomerase"/>
</dbReference>
<evidence type="ECO:0000313" key="3">
    <source>
        <dbReference type="Proteomes" id="UP001368500"/>
    </source>
</evidence>
<reference evidence="2 3" key="1">
    <citation type="submission" date="2024-04" db="EMBL/GenBank/DDBJ databases">
        <title>Novel species of the genus Ideonella isolated from streams.</title>
        <authorList>
            <person name="Lu H."/>
        </authorList>
    </citation>
    <scope>NUCLEOTIDE SEQUENCE [LARGE SCALE GENOMIC DNA]</scope>
    <source>
        <strain evidence="2 3">BYS139W</strain>
    </source>
</reference>
<gene>
    <name evidence="2" type="ORF">AACH11_07515</name>
</gene>
<sequence length="271" mass="28471">MTDPRDPHDAPVQLERDGPVARLWMDRPDTHNAFDERLVEALIQALADCHADPALRVIVLGGRGRSFSAGADLAAMRRLGEGDPVVNLAAARRMAGLFHALAHSPKPVVARVQGAAIGGGLGLAAACQVCIASRPARFAMSEVRLGLVPAVISPWVTRALGERQALRYALSGERFSAERAQALGLVHELCEAEALDATVQSLVEHLLAGAPQAQATTIALLRRVAGQAVDAALLDETAGCIARVRAAAEAAEGITAFLDHRAPAWLPPGRA</sequence>
<comment type="similarity">
    <text evidence="1">Belongs to the enoyl-CoA hydratase/isomerase family.</text>
</comment>
<dbReference type="InterPro" id="IPR029045">
    <property type="entry name" value="ClpP/crotonase-like_dom_sf"/>
</dbReference>
<dbReference type="EMBL" id="JBBUTF010000006">
    <property type="protein sequence ID" value="MEK8025804.1"/>
    <property type="molecule type" value="Genomic_DNA"/>
</dbReference>
<accession>A0ABU9B7R7</accession>
<dbReference type="SUPFAM" id="SSF52096">
    <property type="entry name" value="ClpP/crotonase"/>
    <property type="match status" value="1"/>
</dbReference>
<dbReference type="PANTHER" id="PTHR42964">
    <property type="entry name" value="ENOYL-COA HYDRATASE"/>
    <property type="match status" value="1"/>
</dbReference>
<dbReference type="Gene3D" id="1.10.12.10">
    <property type="entry name" value="Lyase 2-enoyl-coa Hydratase, Chain A, domain 2"/>
    <property type="match status" value="1"/>
</dbReference>
<evidence type="ECO:0000256" key="1">
    <source>
        <dbReference type="ARBA" id="ARBA00005254"/>
    </source>
</evidence>
<protein>
    <submittedName>
        <fullName evidence="2">Enoyl-CoA hydratase-related protein</fullName>
    </submittedName>
</protein>
<evidence type="ECO:0000313" key="2">
    <source>
        <dbReference type="EMBL" id="MEK8025804.1"/>
    </source>
</evidence>
<dbReference type="Gene3D" id="3.90.226.10">
    <property type="entry name" value="2-enoyl-CoA Hydratase, Chain A, domain 1"/>
    <property type="match status" value="1"/>
</dbReference>
<dbReference type="Proteomes" id="UP001368500">
    <property type="component" value="Unassembled WGS sequence"/>
</dbReference>
<keyword evidence="3" id="KW-1185">Reference proteome</keyword>
<dbReference type="RefSeq" id="WP_341373591.1">
    <property type="nucleotide sequence ID" value="NZ_JBBUTF010000006.1"/>
</dbReference>
<dbReference type="InterPro" id="IPR001753">
    <property type="entry name" value="Enoyl-CoA_hydra/iso"/>
</dbReference>
<name>A0ABU9B7R7_9BURK</name>
<dbReference type="InterPro" id="IPR014748">
    <property type="entry name" value="Enoyl-CoA_hydra_C"/>
</dbReference>
<dbReference type="CDD" id="cd06558">
    <property type="entry name" value="crotonase-like"/>
    <property type="match status" value="1"/>
</dbReference>